<feature type="non-terminal residue" evidence="1">
    <location>
        <position position="1"/>
    </location>
</feature>
<organism evidence="1">
    <name type="scientific">marine sediment metagenome</name>
    <dbReference type="NCBI Taxonomy" id="412755"/>
    <lineage>
        <taxon>unclassified sequences</taxon>
        <taxon>metagenomes</taxon>
        <taxon>ecological metagenomes</taxon>
    </lineage>
</organism>
<gene>
    <name evidence="1" type="ORF">LCGC14_2841650</name>
</gene>
<proteinExistence type="predicted"/>
<accession>A0A0F9AJG3</accession>
<protein>
    <submittedName>
        <fullName evidence="1">Uncharacterized protein</fullName>
    </submittedName>
</protein>
<name>A0A0F9AJG3_9ZZZZ</name>
<dbReference type="EMBL" id="LAZR01054406">
    <property type="protein sequence ID" value="KKK78629.1"/>
    <property type="molecule type" value="Genomic_DNA"/>
</dbReference>
<sequence length="157" mass="18077">FPGHHHQSTNPKILTPDELAEGIEHVIVDRHPLKKPISETWPPKYIQNLLARNWFQVKNSDSIYAIGRFMNDKHVLVSGGTGWAVQMAMDNTKSIYFFDQESNNWFLWESDYDKFRQVYSTPILTTQFAGIGTRSISVRGIRAIEEVLEHNFAGEIT</sequence>
<dbReference type="AlphaFoldDB" id="A0A0F9AJG3"/>
<evidence type="ECO:0000313" key="1">
    <source>
        <dbReference type="EMBL" id="KKK78629.1"/>
    </source>
</evidence>
<comment type="caution">
    <text evidence="1">The sequence shown here is derived from an EMBL/GenBank/DDBJ whole genome shotgun (WGS) entry which is preliminary data.</text>
</comment>
<reference evidence="1" key="1">
    <citation type="journal article" date="2015" name="Nature">
        <title>Complex archaea that bridge the gap between prokaryotes and eukaryotes.</title>
        <authorList>
            <person name="Spang A."/>
            <person name="Saw J.H."/>
            <person name="Jorgensen S.L."/>
            <person name="Zaremba-Niedzwiedzka K."/>
            <person name="Martijn J."/>
            <person name="Lind A.E."/>
            <person name="van Eijk R."/>
            <person name="Schleper C."/>
            <person name="Guy L."/>
            <person name="Ettema T.J."/>
        </authorList>
    </citation>
    <scope>NUCLEOTIDE SEQUENCE</scope>
</reference>